<evidence type="ECO:0000256" key="2">
    <source>
        <dbReference type="ARBA" id="ARBA00022485"/>
    </source>
</evidence>
<feature type="binding site" evidence="10">
    <location>
        <position position="73"/>
    </location>
    <ligand>
        <name>[4Fe-4S] cluster</name>
        <dbReference type="ChEBI" id="CHEBI:49883"/>
        <label>1</label>
    </ligand>
</feature>
<keyword evidence="8 10" id="KW-0411">Iron-sulfur</keyword>
<name>A0A9D1UA51_9BACT</name>
<keyword evidence="2 10" id="KW-0004">4Fe-4S</keyword>
<comment type="function">
    <text evidence="10">Part of a membrane-bound complex that couples electron transfer with translocation of ions across the membrane.</text>
</comment>
<dbReference type="InterPro" id="IPR010207">
    <property type="entry name" value="Elect_transpt_cplx_RnfB/RsxB"/>
</dbReference>
<comment type="caution">
    <text evidence="10">Lacks conserved residue(s) required for the propagation of feature annotation.</text>
</comment>
<evidence type="ECO:0000256" key="4">
    <source>
        <dbReference type="ARBA" id="ARBA00022737"/>
    </source>
</evidence>
<feature type="binding site" evidence="10">
    <location>
        <position position="147"/>
    </location>
    <ligand>
        <name>[4Fe-4S] cluster</name>
        <dbReference type="ChEBI" id="CHEBI:49883"/>
        <label>2</label>
    </ligand>
</feature>
<evidence type="ECO:0000313" key="14">
    <source>
        <dbReference type="EMBL" id="HIW78900.1"/>
    </source>
</evidence>
<dbReference type="GO" id="GO:0022900">
    <property type="term" value="P:electron transport chain"/>
    <property type="evidence" value="ECO:0007669"/>
    <property type="project" value="UniProtKB-UniRule"/>
</dbReference>
<feature type="binding site" evidence="10">
    <location>
        <position position="55"/>
    </location>
    <ligand>
        <name>[4Fe-4S] cluster</name>
        <dbReference type="ChEBI" id="CHEBI:49883"/>
        <label>1</label>
    </ligand>
</feature>
<dbReference type="Gene3D" id="3.30.70.20">
    <property type="match status" value="2"/>
</dbReference>
<reference evidence="14" key="2">
    <citation type="submission" date="2021-04" db="EMBL/GenBank/DDBJ databases">
        <authorList>
            <person name="Gilroy R."/>
        </authorList>
    </citation>
    <scope>NUCLEOTIDE SEQUENCE</scope>
    <source>
        <strain evidence="14">ChiSxjej5B17-1746</strain>
    </source>
</reference>
<feature type="domain" description="4Fe-4S" evidence="13">
    <location>
        <begin position="30"/>
        <end position="90"/>
    </location>
</feature>
<evidence type="ECO:0000259" key="13">
    <source>
        <dbReference type="PROSITE" id="PS51656"/>
    </source>
</evidence>
<keyword evidence="9 10" id="KW-0472">Membrane</keyword>
<feature type="binding site" evidence="10">
    <location>
        <position position="141"/>
    </location>
    <ligand>
        <name>[4Fe-4S] cluster</name>
        <dbReference type="ChEBI" id="CHEBI:49883"/>
        <label>2</label>
    </ligand>
</feature>
<dbReference type="Pfam" id="PF04060">
    <property type="entry name" value="FeS"/>
    <property type="match status" value="1"/>
</dbReference>
<evidence type="ECO:0000256" key="6">
    <source>
        <dbReference type="ARBA" id="ARBA00022982"/>
    </source>
</evidence>
<feature type="binding site" evidence="10">
    <location>
        <position position="176"/>
    </location>
    <ligand>
        <name>[4Fe-4S] cluster</name>
        <dbReference type="ChEBI" id="CHEBI:49883"/>
        <label>3</label>
    </ligand>
</feature>
<evidence type="ECO:0000256" key="3">
    <source>
        <dbReference type="ARBA" id="ARBA00022723"/>
    </source>
</evidence>
<dbReference type="AlphaFoldDB" id="A0A9D1UA51"/>
<sequence length="298" mass="30789">MVMISVLVLLGLGLVTATVLAVASRVFHVEEDPRVQAVLEALPGANCGGCGFAGCEGYATAVVTDPAIPANRCCAGGAATSVAVGELTGKVVAEAEPLRSFRRCDKLAGKVVKPYDYKGMPSCAAAAAVAIGGSSTCAYSCLGFGDCVQVCPFDAVEIKDGLAVINPIKCTGCGLCAEACPRNVLELIPARARVMVFCSTQDKLKRVAEVCGVGCIKCGRCVKSCPAKAVTLENERIHINHKLCLSYGPECEEACAASCNRNALRVICRVSLAEAGKQAEATPEESAPVREAAAKEEA</sequence>
<dbReference type="GO" id="GO:0046872">
    <property type="term" value="F:metal ion binding"/>
    <property type="evidence" value="ECO:0007669"/>
    <property type="project" value="UniProtKB-KW"/>
</dbReference>
<proteinExistence type="inferred from homology"/>
<dbReference type="PROSITE" id="PS00198">
    <property type="entry name" value="4FE4S_FER_1"/>
    <property type="match status" value="2"/>
</dbReference>
<reference evidence="14" key="1">
    <citation type="journal article" date="2021" name="PeerJ">
        <title>Extensive microbial diversity within the chicken gut microbiome revealed by metagenomics and culture.</title>
        <authorList>
            <person name="Gilroy R."/>
            <person name="Ravi A."/>
            <person name="Getino M."/>
            <person name="Pursley I."/>
            <person name="Horton D.L."/>
            <person name="Alikhan N.F."/>
            <person name="Baker D."/>
            <person name="Gharbi K."/>
            <person name="Hall N."/>
            <person name="Watson M."/>
            <person name="Adriaenssens E.M."/>
            <person name="Foster-Nyarko E."/>
            <person name="Jarju S."/>
            <person name="Secka A."/>
            <person name="Antonio M."/>
            <person name="Oren A."/>
            <person name="Chaudhuri R.R."/>
            <person name="La Ragione R."/>
            <person name="Hildebrand F."/>
            <person name="Pallen M.J."/>
        </authorList>
    </citation>
    <scope>NUCLEOTIDE SEQUENCE</scope>
    <source>
        <strain evidence="14">ChiSxjej5B17-1746</strain>
    </source>
</reference>
<feature type="region of interest" description="Disordered" evidence="11">
    <location>
        <begin position="277"/>
        <end position="298"/>
    </location>
</feature>
<evidence type="ECO:0000256" key="8">
    <source>
        <dbReference type="ARBA" id="ARBA00023014"/>
    </source>
</evidence>
<feature type="binding site" evidence="10">
    <location>
        <position position="137"/>
    </location>
    <ligand>
        <name>[4Fe-4S] cluster</name>
        <dbReference type="ChEBI" id="CHEBI:49883"/>
        <label>2</label>
    </ligand>
</feature>
<comment type="subunit">
    <text evidence="10">The complex is composed of six subunits: RnfA, RnfB, RnfC, RnfD, RnfE and RnfG.</text>
</comment>
<dbReference type="PROSITE" id="PS51656">
    <property type="entry name" value="4FE4S"/>
    <property type="match status" value="1"/>
</dbReference>
<dbReference type="InterPro" id="IPR050395">
    <property type="entry name" value="4Fe4S_Ferredoxin_RnfB"/>
</dbReference>
<keyword evidence="10" id="KW-1003">Cell membrane</keyword>
<evidence type="ECO:0000256" key="10">
    <source>
        <dbReference type="HAMAP-Rule" id="MF_00463"/>
    </source>
</evidence>
<gene>
    <name evidence="10" type="primary">rnfB</name>
    <name evidence="14" type="ORF">H9874_07125</name>
</gene>
<dbReference type="InterPro" id="IPR007202">
    <property type="entry name" value="4Fe-4S_dom"/>
</dbReference>
<feature type="binding site" evidence="10">
    <location>
        <position position="50"/>
    </location>
    <ligand>
        <name>[4Fe-4S] cluster</name>
        <dbReference type="ChEBI" id="CHEBI:49883"/>
        <label>1</label>
    </ligand>
</feature>
<feature type="domain" description="4Fe-4S ferredoxin-type" evidence="12">
    <location>
        <begin position="161"/>
        <end position="190"/>
    </location>
</feature>
<keyword evidence="6 10" id="KW-0249">Electron transport</keyword>
<keyword evidence="4 10" id="KW-0677">Repeat</keyword>
<feature type="binding site" evidence="10">
    <location>
        <position position="173"/>
    </location>
    <ligand>
        <name>[4Fe-4S] cluster</name>
        <dbReference type="ChEBI" id="CHEBI:49883"/>
        <label>3</label>
    </ligand>
</feature>
<feature type="binding site" evidence="10">
    <location>
        <position position="180"/>
    </location>
    <ligand>
        <name>[4Fe-4S] cluster</name>
        <dbReference type="ChEBI" id="CHEBI:49883"/>
        <label>2</label>
    </ligand>
</feature>
<dbReference type="EC" id="7.-.-.-" evidence="10"/>
<feature type="region of interest" description="Hydrophobic" evidence="10">
    <location>
        <begin position="1"/>
        <end position="24"/>
    </location>
</feature>
<dbReference type="NCBIfam" id="NF005503">
    <property type="entry name" value="PRK07118.1-2"/>
    <property type="match status" value="1"/>
</dbReference>
<dbReference type="GO" id="GO:0005886">
    <property type="term" value="C:plasma membrane"/>
    <property type="evidence" value="ECO:0007669"/>
    <property type="project" value="UniProtKB-SubCell"/>
</dbReference>
<feature type="binding site" evidence="10">
    <location>
        <position position="151"/>
    </location>
    <ligand>
        <name>[4Fe-4S] cluster</name>
        <dbReference type="ChEBI" id="CHEBI:49883"/>
        <label>3</label>
    </ligand>
</feature>
<keyword evidence="1 10" id="KW-0813">Transport</keyword>
<evidence type="ECO:0000256" key="7">
    <source>
        <dbReference type="ARBA" id="ARBA00023004"/>
    </source>
</evidence>
<dbReference type="CDD" id="cd10549">
    <property type="entry name" value="MtMvhB_like"/>
    <property type="match status" value="1"/>
</dbReference>
<dbReference type="InterPro" id="IPR017900">
    <property type="entry name" value="4Fe4S_Fe_S_CS"/>
</dbReference>
<dbReference type="Gene3D" id="1.10.15.40">
    <property type="entry name" value="Electron transport complex subunit B, putative Fe-S cluster"/>
    <property type="match status" value="1"/>
</dbReference>
<protein>
    <recommendedName>
        <fullName evidence="10">Ion-translocating oxidoreductase complex subunit B</fullName>
        <ecNumber evidence="10">7.-.-.-</ecNumber>
    </recommendedName>
    <alternativeName>
        <fullName evidence="10">Rnf electron transport complex subunit B</fullName>
    </alternativeName>
</protein>
<comment type="subcellular location">
    <subcellularLocation>
        <location evidence="10">Cell membrane</location>
    </subcellularLocation>
</comment>
<evidence type="ECO:0000256" key="1">
    <source>
        <dbReference type="ARBA" id="ARBA00022448"/>
    </source>
</evidence>
<keyword evidence="7 10" id="KW-0408">Iron</keyword>
<keyword evidence="5 10" id="KW-1278">Translocase</keyword>
<comment type="cofactor">
    <cofactor evidence="10">
        <name>[4Fe-4S] cluster</name>
        <dbReference type="ChEBI" id="CHEBI:49883"/>
    </cofactor>
    <text evidence="10">Binds 3 [4Fe-4S] clusters.</text>
</comment>
<evidence type="ECO:0000256" key="11">
    <source>
        <dbReference type="SAM" id="MobiDB-lite"/>
    </source>
</evidence>
<dbReference type="InterPro" id="IPR017896">
    <property type="entry name" value="4Fe4S_Fe-S-bd"/>
</dbReference>
<dbReference type="GO" id="GO:0051539">
    <property type="term" value="F:4 iron, 4 sulfur cluster binding"/>
    <property type="evidence" value="ECO:0007669"/>
    <property type="project" value="UniProtKB-UniRule"/>
</dbReference>
<evidence type="ECO:0000259" key="12">
    <source>
        <dbReference type="PROSITE" id="PS51379"/>
    </source>
</evidence>
<accession>A0A9D1UA51</accession>
<dbReference type="GO" id="GO:0009055">
    <property type="term" value="F:electron transfer activity"/>
    <property type="evidence" value="ECO:0007669"/>
    <property type="project" value="InterPro"/>
</dbReference>
<keyword evidence="3 10" id="KW-0479">Metal-binding</keyword>
<dbReference type="Pfam" id="PF00037">
    <property type="entry name" value="Fer4"/>
    <property type="match status" value="1"/>
</dbReference>
<evidence type="ECO:0000313" key="15">
    <source>
        <dbReference type="Proteomes" id="UP000824264"/>
    </source>
</evidence>
<comment type="caution">
    <text evidence="14">The sequence shown here is derived from an EMBL/GenBank/DDBJ whole genome shotgun (WGS) entry which is preliminary data.</text>
</comment>
<organism evidence="14 15">
    <name type="scientific">Candidatus Bilophila faecipullorum</name>
    <dbReference type="NCBI Taxonomy" id="2838482"/>
    <lineage>
        <taxon>Bacteria</taxon>
        <taxon>Pseudomonadati</taxon>
        <taxon>Thermodesulfobacteriota</taxon>
        <taxon>Desulfovibrionia</taxon>
        <taxon>Desulfovibrionales</taxon>
        <taxon>Desulfovibrionaceae</taxon>
        <taxon>Bilophila</taxon>
    </lineage>
</organism>
<feature type="domain" description="4Fe-4S ferredoxin-type" evidence="12">
    <location>
        <begin position="206"/>
        <end position="235"/>
    </location>
</feature>
<feature type="binding site" evidence="10">
    <location>
        <position position="47"/>
    </location>
    <ligand>
        <name>[4Fe-4S] cluster</name>
        <dbReference type="ChEBI" id="CHEBI:49883"/>
        <label>1</label>
    </ligand>
</feature>
<dbReference type="SUPFAM" id="SSF54862">
    <property type="entry name" value="4Fe-4S ferredoxins"/>
    <property type="match status" value="2"/>
</dbReference>
<evidence type="ECO:0000256" key="9">
    <source>
        <dbReference type="ARBA" id="ARBA00023136"/>
    </source>
</evidence>
<evidence type="ECO:0000256" key="5">
    <source>
        <dbReference type="ARBA" id="ARBA00022967"/>
    </source>
</evidence>
<comment type="similarity">
    <text evidence="10">Belongs to the 4Fe4S bacterial-type ferredoxin family. RnfB subfamily.</text>
</comment>
<dbReference type="PROSITE" id="PS51379">
    <property type="entry name" value="4FE4S_FER_2"/>
    <property type="match status" value="2"/>
</dbReference>
<feature type="binding site" evidence="10">
    <location>
        <position position="170"/>
    </location>
    <ligand>
        <name>[4Fe-4S] cluster</name>
        <dbReference type="ChEBI" id="CHEBI:49883"/>
        <label>3</label>
    </ligand>
</feature>
<dbReference type="PANTHER" id="PTHR43560:SF1">
    <property type="entry name" value="ION-TRANSLOCATING OXIDOREDUCTASE COMPLEX SUBUNIT B"/>
    <property type="match status" value="1"/>
</dbReference>
<dbReference type="HAMAP" id="MF_00463">
    <property type="entry name" value="RsxB_RnfB"/>
    <property type="match status" value="1"/>
</dbReference>
<dbReference type="EMBL" id="DXGI01000270">
    <property type="protein sequence ID" value="HIW78900.1"/>
    <property type="molecule type" value="Genomic_DNA"/>
</dbReference>
<dbReference type="Proteomes" id="UP000824264">
    <property type="component" value="Unassembled WGS sequence"/>
</dbReference>
<dbReference type="PANTHER" id="PTHR43560">
    <property type="entry name" value="ION-TRANSLOCATING OXIDOREDUCTASE COMPLEX SUBUNIT B"/>
    <property type="match status" value="1"/>
</dbReference>